<keyword evidence="1" id="KW-1185">Reference proteome</keyword>
<sequence length="94" mass="11099">MTLREEQRYDFKHELCNKADHPWHRNFALPASSGIPEIRLLKTSKAQNYGHLCKWIESNNVAYQNYSSFYIDNIEDIKKNELGAFEKCFSKIIT</sequence>
<evidence type="ECO:0000313" key="2">
    <source>
        <dbReference type="WBParaSite" id="nRc.2.0.1.t40534-RA"/>
    </source>
</evidence>
<dbReference type="AlphaFoldDB" id="A0A915KPY9"/>
<accession>A0A915KPY9</accession>
<evidence type="ECO:0000313" key="1">
    <source>
        <dbReference type="Proteomes" id="UP000887565"/>
    </source>
</evidence>
<protein>
    <submittedName>
        <fullName evidence="2">Uncharacterized protein</fullName>
    </submittedName>
</protein>
<name>A0A915KPY9_ROMCU</name>
<proteinExistence type="predicted"/>
<dbReference type="WBParaSite" id="nRc.2.0.1.t40534-RA">
    <property type="protein sequence ID" value="nRc.2.0.1.t40534-RA"/>
    <property type="gene ID" value="nRc.2.0.1.g40534"/>
</dbReference>
<dbReference type="Proteomes" id="UP000887565">
    <property type="component" value="Unplaced"/>
</dbReference>
<reference evidence="2" key="1">
    <citation type="submission" date="2022-11" db="UniProtKB">
        <authorList>
            <consortium name="WormBaseParasite"/>
        </authorList>
    </citation>
    <scope>IDENTIFICATION</scope>
</reference>
<organism evidence="1 2">
    <name type="scientific">Romanomermis culicivorax</name>
    <name type="common">Nematode worm</name>
    <dbReference type="NCBI Taxonomy" id="13658"/>
    <lineage>
        <taxon>Eukaryota</taxon>
        <taxon>Metazoa</taxon>
        <taxon>Ecdysozoa</taxon>
        <taxon>Nematoda</taxon>
        <taxon>Enoplea</taxon>
        <taxon>Dorylaimia</taxon>
        <taxon>Mermithida</taxon>
        <taxon>Mermithoidea</taxon>
        <taxon>Mermithidae</taxon>
        <taxon>Romanomermis</taxon>
    </lineage>
</organism>